<name>A0ABN7WZ67_GIGMA</name>
<protein>
    <submittedName>
        <fullName evidence="1">5721_t:CDS:1</fullName>
    </submittedName>
</protein>
<evidence type="ECO:0000313" key="1">
    <source>
        <dbReference type="EMBL" id="CAG8842473.1"/>
    </source>
</evidence>
<reference evidence="1 2" key="1">
    <citation type="submission" date="2021-06" db="EMBL/GenBank/DDBJ databases">
        <authorList>
            <person name="Kallberg Y."/>
            <person name="Tangrot J."/>
            <person name="Rosling A."/>
        </authorList>
    </citation>
    <scope>NUCLEOTIDE SEQUENCE [LARGE SCALE GENOMIC DNA]</scope>
    <source>
        <strain evidence="1 2">120-4 pot B 10/14</strain>
    </source>
</reference>
<organism evidence="1 2">
    <name type="scientific">Gigaspora margarita</name>
    <dbReference type="NCBI Taxonomy" id="4874"/>
    <lineage>
        <taxon>Eukaryota</taxon>
        <taxon>Fungi</taxon>
        <taxon>Fungi incertae sedis</taxon>
        <taxon>Mucoromycota</taxon>
        <taxon>Glomeromycotina</taxon>
        <taxon>Glomeromycetes</taxon>
        <taxon>Diversisporales</taxon>
        <taxon>Gigasporaceae</taxon>
        <taxon>Gigaspora</taxon>
    </lineage>
</organism>
<sequence length="126" mass="14927">KRETRGPVLPKLKEFKKPKKDTGFRSIPIIPTSKEILEEHPDDLPINKLDGYYESMDEYLETHYRLMREDCIRSLREGIKRLKSFDKEANNDIRIYEHVNLVGVTFANIGVVQRISFRTQHLERVK</sequence>
<comment type="caution">
    <text evidence="1">The sequence shown here is derived from an EMBL/GenBank/DDBJ whole genome shotgun (WGS) entry which is preliminary data.</text>
</comment>
<dbReference type="EMBL" id="CAJVQB010069112">
    <property type="protein sequence ID" value="CAG8842473.1"/>
    <property type="molecule type" value="Genomic_DNA"/>
</dbReference>
<evidence type="ECO:0000313" key="2">
    <source>
        <dbReference type="Proteomes" id="UP000789901"/>
    </source>
</evidence>
<proteinExistence type="predicted"/>
<gene>
    <name evidence="1" type="ORF">GMARGA_LOCUS36005</name>
</gene>
<feature type="non-terminal residue" evidence="1">
    <location>
        <position position="1"/>
    </location>
</feature>
<keyword evidence="2" id="KW-1185">Reference proteome</keyword>
<feature type="non-terminal residue" evidence="1">
    <location>
        <position position="126"/>
    </location>
</feature>
<dbReference type="Proteomes" id="UP000789901">
    <property type="component" value="Unassembled WGS sequence"/>
</dbReference>
<accession>A0ABN7WZ67</accession>